<feature type="short sequence motif" description="DGA/G" evidence="2">
    <location>
        <begin position="203"/>
        <end position="205"/>
    </location>
</feature>
<organism evidence="4 5">
    <name type="scientific">Phaeospirillum tilakii</name>
    <dbReference type="NCBI Taxonomy" id="741673"/>
    <lineage>
        <taxon>Bacteria</taxon>
        <taxon>Pseudomonadati</taxon>
        <taxon>Pseudomonadota</taxon>
        <taxon>Alphaproteobacteria</taxon>
        <taxon>Rhodospirillales</taxon>
        <taxon>Rhodospirillaceae</taxon>
        <taxon>Phaeospirillum</taxon>
    </lineage>
</organism>
<evidence type="ECO:0000259" key="3">
    <source>
        <dbReference type="PROSITE" id="PS51635"/>
    </source>
</evidence>
<dbReference type="PANTHER" id="PTHR46394">
    <property type="entry name" value="ANNEXIN"/>
    <property type="match status" value="1"/>
</dbReference>
<dbReference type="Gene3D" id="3.40.1090.10">
    <property type="entry name" value="Cytosolic phospholipase A2 catalytic domain"/>
    <property type="match status" value="2"/>
</dbReference>
<feature type="short sequence motif" description="GXGXXG" evidence="2">
    <location>
        <begin position="15"/>
        <end position="20"/>
    </location>
</feature>
<gene>
    <name evidence="4" type="ORF">ACFSNB_15225</name>
</gene>
<proteinExistence type="predicted"/>
<keyword evidence="1 2" id="KW-0443">Lipid metabolism</keyword>
<feature type="active site" description="Nucleophile" evidence="2">
    <location>
        <position position="44"/>
    </location>
</feature>
<feature type="active site" description="Proton acceptor" evidence="2">
    <location>
        <position position="203"/>
    </location>
</feature>
<dbReference type="Pfam" id="PF24402">
    <property type="entry name" value="iHKD"/>
    <property type="match status" value="1"/>
</dbReference>
<keyword evidence="2" id="KW-0442">Lipid degradation</keyword>
<feature type="domain" description="PNPLA" evidence="3">
    <location>
        <begin position="11"/>
        <end position="216"/>
    </location>
</feature>
<dbReference type="Pfam" id="PF01734">
    <property type="entry name" value="Patatin"/>
    <property type="match status" value="1"/>
</dbReference>
<dbReference type="InterPro" id="IPR016035">
    <property type="entry name" value="Acyl_Trfase/lysoPLipase"/>
</dbReference>
<keyword evidence="5" id="KW-1185">Reference proteome</keyword>
<dbReference type="EMBL" id="JBHUIY010000038">
    <property type="protein sequence ID" value="MFD2235162.1"/>
    <property type="molecule type" value="Genomic_DNA"/>
</dbReference>
<dbReference type="InterPro" id="IPR002641">
    <property type="entry name" value="PNPLA_dom"/>
</dbReference>
<keyword evidence="2" id="KW-0378">Hydrolase</keyword>
<evidence type="ECO:0000256" key="1">
    <source>
        <dbReference type="ARBA" id="ARBA00023098"/>
    </source>
</evidence>
<dbReference type="RefSeq" id="WP_377318083.1">
    <property type="nucleotide sequence ID" value="NZ_JBHUIY010000038.1"/>
</dbReference>
<dbReference type="SUPFAM" id="SSF52151">
    <property type="entry name" value="FabD/lysophospholipase-like"/>
    <property type="match status" value="1"/>
</dbReference>
<dbReference type="InterPro" id="IPR052580">
    <property type="entry name" value="Lipid_Hydrolase"/>
</dbReference>
<protein>
    <submittedName>
        <fullName evidence="4">Patatin-like phospholipase family protein</fullName>
    </submittedName>
</protein>
<accession>A0ABW5CEA6</accession>
<evidence type="ECO:0000313" key="5">
    <source>
        <dbReference type="Proteomes" id="UP001597296"/>
    </source>
</evidence>
<comment type="caution">
    <text evidence="4">The sequence shown here is derived from an EMBL/GenBank/DDBJ whole genome shotgun (WGS) entry which is preliminary data.</text>
</comment>
<name>A0ABW5CEA6_9PROT</name>
<feature type="short sequence motif" description="GXSXG" evidence="2">
    <location>
        <begin position="42"/>
        <end position="46"/>
    </location>
</feature>
<evidence type="ECO:0000313" key="4">
    <source>
        <dbReference type="EMBL" id="MFD2235162.1"/>
    </source>
</evidence>
<sequence length="658" mass="72351">MKTFYFSNCMAAFEGGGVRGAAYAGAYEAAIEAGVCFSRVAGSSAGSVVAAFVAAGASPASIKRRMLETEFAAFKAPARVEAAPFKKSGLPKFAGFARMFSGKWMNAIEAGGMFSTSALHAWVENNLRGVFAEQGRPVPDRPIHFKDLPLPLHIVAADVSQKEPKVWSRETTPDESVALAVQASCAIPVYFQPVTSGTSVLVDGGAVSNLPTHVFPANRGHPGRFSDKTLAFRLRSATSPRASQFEDARAYALGMADTMVTSATHIQQSLQDGVYSVEIETGDILATDFDRMTREVQENLYDNGFQAMRTFVAREREFVGRHRVASQFDGFDERLLGYVHCFIEARSTIWISDSSTYWLWFIFPALASAIRRGVKVRMVAGPVSLNAREEERRRNLLRAMGCDVQERSISFTGILVDFPSDAATAVVSSERGAVGNDFHYDAEKIKIYTSDDDLPVINSLGVSFVEQFDETRSALPEAAAISIEPMCSDELFAALKTVRHYEQARFDIQELALDTSLRVCQTRVKEFKLLQVAKLVEELSSTGLELFAPCRYRLPDRSTSIITPPVVEITPQGPVMIEGHTRAFYAARQGRSHLKVVMVDRVRAALPVEPRPFHDLTIAQETIEVSTNMPGFQKALMRNIEEALHAESVRLLCKGTPP</sequence>
<dbReference type="PROSITE" id="PS51635">
    <property type="entry name" value="PNPLA"/>
    <property type="match status" value="1"/>
</dbReference>
<dbReference type="InterPro" id="IPR057070">
    <property type="entry name" value="HKD_inactive"/>
</dbReference>
<evidence type="ECO:0000256" key="2">
    <source>
        <dbReference type="PROSITE-ProRule" id="PRU01161"/>
    </source>
</evidence>
<dbReference type="SUPFAM" id="SSF56024">
    <property type="entry name" value="Phospholipase D/nuclease"/>
    <property type="match status" value="1"/>
</dbReference>
<dbReference type="Proteomes" id="UP001597296">
    <property type="component" value="Unassembled WGS sequence"/>
</dbReference>
<dbReference type="PANTHER" id="PTHR46394:SF1">
    <property type="entry name" value="PNPLA DOMAIN-CONTAINING PROTEIN"/>
    <property type="match status" value="1"/>
</dbReference>
<reference evidence="5" key="1">
    <citation type="journal article" date="2019" name="Int. J. Syst. Evol. Microbiol.">
        <title>The Global Catalogue of Microorganisms (GCM) 10K type strain sequencing project: providing services to taxonomists for standard genome sequencing and annotation.</title>
        <authorList>
            <consortium name="The Broad Institute Genomics Platform"/>
            <consortium name="The Broad Institute Genome Sequencing Center for Infectious Disease"/>
            <person name="Wu L."/>
            <person name="Ma J."/>
        </authorList>
    </citation>
    <scope>NUCLEOTIDE SEQUENCE [LARGE SCALE GENOMIC DNA]</scope>
    <source>
        <strain evidence="5">KCTC 15012</strain>
    </source>
</reference>